<evidence type="ECO:0000256" key="4">
    <source>
        <dbReference type="ARBA" id="ARBA00022475"/>
    </source>
</evidence>
<dbReference type="Gene3D" id="3.40.50.300">
    <property type="entry name" value="P-loop containing nucleotide triphosphate hydrolases"/>
    <property type="match status" value="2"/>
</dbReference>
<feature type="transmembrane region" description="Helical" evidence="11">
    <location>
        <begin position="388"/>
        <end position="405"/>
    </location>
</feature>
<dbReference type="Pfam" id="PF00005">
    <property type="entry name" value="ABC_tran"/>
    <property type="match status" value="2"/>
</dbReference>
<keyword evidence="6" id="KW-0547">Nucleotide-binding</keyword>
<evidence type="ECO:0000256" key="7">
    <source>
        <dbReference type="ARBA" id="ARBA00022840"/>
    </source>
</evidence>
<gene>
    <name evidence="14" type="ORF">BU24DRAFT_375355</name>
</gene>
<feature type="transmembrane region" description="Helical" evidence="11">
    <location>
        <begin position="916"/>
        <end position="937"/>
    </location>
</feature>
<proteinExistence type="inferred from homology"/>
<dbReference type="InterPro" id="IPR003439">
    <property type="entry name" value="ABC_transporter-like_ATP-bd"/>
</dbReference>
<comment type="subcellular location">
    <subcellularLocation>
        <location evidence="1">Cell membrane</location>
        <topology evidence="1">Multi-pass membrane protein</topology>
    </subcellularLocation>
</comment>
<feature type="transmembrane region" description="Helical" evidence="11">
    <location>
        <begin position="417"/>
        <end position="437"/>
    </location>
</feature>
<dbReference type="InterPro" id="IPR050173">
    <property type="entry name" value="ABC_transporter_C-like"/>
</dbReference>
<feature type="transmembrane region" description="Helical" evidence="11">
    <location>
        <begin position="165"/>
        <end position="185"/>
    </location>
</feature>
<feature type="transmembrane region" description="Helical" evidence="11">
    <location>
        <begin position="137"/>
        <end position="159"/>
    </location>
</feature>
<dbReference type="InterPro" id="IPR027417">
    <property type="entry name" value="P-loop_NTPase"/>
</dbReference>
<evidence type="ECO:0000256" key="10">
    <source>
        <dbReference type="ARBA" id="ARBA00023180"/>
    </source>
</evidence>
<dbReference type="GeneID" id="54281989"/>
<evidence type="ECO:0000256" key="8">
    <source>
        <dbReference type="ARBA" id="ARBA00022989"/>
    </source>
</evidence>
<dbReference type="Pfam" id="PF00664">
    <property type="entry name" value="ABC_membrane"/>
    <property type="match status" value="2"/>
</dbReference>
<dbReference type="InterPro" id="IPR044726">
    <property type="entry name" value="ABCC_6TM_D2"/>
</dbReference>
<dbReference type="CDD" id="cd03244">
    <property type="entry name" value="ABCC_MRP_domain2"/>
    <property type="match status" value="1"/>
</dbReference>
<dbReference type="InterPro" id="IPR011527">
    <property type="entry name" value="ABC1_TM_dom"/>
</dbReference>
<dbReference type="SMART" id="SM00382">
    <property type="entry name" value="AAA"/>
    <property type="match status" value="2"/>
</dbReference>
<evidence type="ECO:0000256" key="1">
    <source>
        <dbReference type="ARBA" id="ARBA00004651"/>
    </source>
</evidence>
<dbReference type="Gene3D" id="1.20.1560.10">
    <property type="entry name" value="ABC transporter type 1, transmembrane domain"/>
    <property type="match status" value="2"/>
</dbReference>
<feature type="transmembrane region" description="Helical" evidence="11">
    <location>
        <begin position="1055"/>
        <end position="1076"/>
    </location>
</feature>
<feature type="transmembrane region" description="Helical" evidence="11">
    <location>
        <begin position="312"/>
        <end position="335"/>
    </location>
</feature>
<dbReference type="FunFam" id="1.20.1560.10:FF:000055">
    <property type="entry name" value="ABC multidrug transporter (Eurofung)"/>
    <property type="match status" value="1"/>
</dbReference>
<dbReference type="FunFam" id="3.40.50.300:FF:000838">
    <property type="entry name" value="ABC multidrug transporter (Eurofung)"/>
    <property type="match status" value="1"/>
</dbReference>
<keyword evidence="3" id="KW-0813">Transport</keyword>
<keyword evidence="4" id="KW-1003">Cell membrane</keyword>
<feature type="transmembrane region" description="Helical" evidence="11">
    <location>
        <begin position="38"/>
        <end position="56"/>
    </location>
</feature>
<feature type="transmembrane region" description="Helical" evidence="11">
    <location>
        <begin position="1029"/>
        <end position="1049"/>
    </location>
</feature>
<keyword evidence="15" id="KW-1185">Reference proteome</keyword>
<evidence type="ECO:0000256" key="11">
    <source>
        <dbReference type="SAM" id="Phobius"/>
    </source>
</evidence>
<dbReference type="GO" id="GO:0016887">
    <property type="term" value="F:ATP hydrolysis activity"/>
    <property type="evidence" value="ECO:0007669"/>
    <property type="project" value="InterPro"/>
</dbReference>
<dbReference type="SUPFAM" id="SSF90123">
    <property type="entry name" value="ABC transporter transmembrane region"/>
    <property type="match status" value="2"/>
</dbReference>
<feature type="transmembrane region" description="Helical" evidence="11">
    <location>
        <begin position="530"/>
        <end position="549"/>
    </location>
</feature>
<keyword evidence="8 11" id="KW-1133">Transmembrane helix</keyword>
<keyword evidence="9 11" id="KW-0472">Membrane</keyword>
<evidence type="ECO:0000259" key="12">
    <source>
        <dbReference type="PROSITE" id="PS50893"/>
    </source>
</evidence>
<dbReference type="RefSeq" id="XP_033380347.1">
    <property type="nucleotide sequence ID" value="XM_033524592.1"/>
</dbReference>
<dbReference type="CDD" id="cd03250">
    <property type="entry name" value="ABCC_MRP_domain1"/>
    <property type="match status" value="1"/>
</dbReference>
<dbReference type="Pfam" id="PF24357">
    <property type="entry name" value="TMD0_ABC"/>
    <property type="match status" value="1"/>
</dbReference>
<dbReference type="CDD" id="cd18579">
    <property type="entry name" value="ABC_6TM_ABCC_D1"/>
    <property type="match status" value="1"/>
</dbReference>
<dbReference type="PROSITE" id="PS50893">
    <property type="entry name" value="ABC_TRANSPORTER_2"/>
    <property type="match status" value="2"/>
</dbReference>
<evidence type="ECO:0000313" key="15">
    <source>
        <dbReference type="Proteomes" id="UP000799778"/>
    </source>
</evidence>
<dbReference type="GO" id="GO:0140359">
    <property type="term" value="F:ABC-type transporter activity"/>
    <property type="evidence" value="ECO:0007669"/>
    <property type="project" value="InterPro"/>
</dbReference>
<evidence type="ECO:0000259" key="13">
    <source>
        <dbReference type="PROSITE" id="PS50929"/>
    </source>
</evidence>
<dbReference type="InterPro" id="IPR036640">
    <property type="entry name" value="ABC1_TM_sf"/>
</dbReference>
<feature type="transmembrane region" description="Helical" evidence="11">
    <location>
        <begin position="957"/>
        <end position="982"/>
    </location>
</feature>
<feature type="domain" description="ABC transmembrane type-1" evidence="13">
    <location>
        <begin position="283"/>
        <end position="557"/>
    </location>
</feature>
<dbReference type="InterPro" id="IPR056227">
    <property type="entry name" value="TMD0_ABC"/>
</dbReference>
<dbReference type="InterPro" id="IPR003593">
    <property type="entry name" value="AAA+_ATPase"/>
</dbReference>
<evidence type="ECO:0000256" key="6">
    <source>
        <dbReference type="ARBA" id="ARBA00022741"/>
    </source>
</evidence>
<protein>
    <submittedName>
        <fullName evidence="14">Multidrug resistance-like protein</fullName>
    </submittedName>
</protein>
<feature type="domain" description="ABC transporter" evidence="12">
    <location>
        <begin position="1235"/>
        <end position="1467"/>
    </location>
</feature>
<keyword evidence="10" id="KW-0325">Glycoprotein</keyword>
<dbReference type="EMBL" id="ML978073">
    <property type="protein sequence ID" value="KAF2012008.1"/>
    <property type="molecule type" value="Genomic_DNA"/>
</dbReference>
<dbReference type="FunFam" id="1.20.1560.10:FF:000066">
    <property type="entry name" value="ABC multidrug transporter (Eurofung)"/>
    <property type="match status" value="1"/>
</dbReference>
<feature type="domain" description="ABC transmembrane type-1" evidence="13">
    <location>
        <begin position="918"/>
        <end position="1198"/>
    </location>
</feature>
<dbReference type="GO" id="GO:0005524">
    <property type="term" value="F:ATP binding"/>
    <property type="evidence" value="ECO:0007669"/>
    <property type="project" value="UniProtKB-KW"/>
</dbReference>
<evidence type="ECO:0000313" key="14">
    <source>
        <dbReference type="EMBL" id="KAF2012008.1"/>
    </source>
</evidence>
<reference evidence="14" key="1">
    <citation type="journal article" date="2020" name="Stud. Mycol.">
        <title>101 Dothideomycetes genomes: a test case for predicting lifestyles and emergence of pathogens.</title>
        <authorList>
            <person name="Haridas S."/>
            <person name="Albert R."/>
            <person name="Binder M."/>
            <person name="Bloem J."/>
            <person name="Labutti K."/>
            <person name="Salamov A."/>
            <person name="Andreopoulos B."/>
            <person name="Baker S."/>
            <person name="Barry K."/>
            <person name="Bills G."/>
            <person name="Bluhm B."/>
            <person name="Cannon C."/>
            <person name="Castanera R."/>
            <person name="Culley D."/>
            <person name="Daum C."/>
            <person name="Ezra D."/>
            <person name="Gonzalez J."/>
            <person name="Henrissat B."/>
            <person name="Kuo A."/>
            <person name="Liang C."/>
            <person name="Lipzen A."/>
            <person name="Lutzoni F."/>
            <person name="Magnuson J."/>
            <person name="Mondo S."/>
            <person name="Nolan M."/>
            <person name="Ohm R."/>
            <person name="Pangilinan J."/>
            <person name="Park H.-J."/>
            <person name="Ramirez L."/>
            <person name="Alfaro M."/>
            <person name="Sun H."/>
            <person name="Tritt A."/>
            <person name="Yoshinaga Y."/>
            <person name="Zwiers L.-H."/>
            <person name="Turgeon B."/>
            <person name="Goodwin S."/>
            <person name="Spatafora J."/>
            <person name="Crous P."/>
            <person name="Grigoriev I."/>
        </authorList>
    </citation>
    <scope>NUCLEOTIDE SEQUENCE</scope>
    <source>
        <strain evidence="14">CBS 175.79</strain>
    </source>
</reference>
<evidence type="ECO:0000256" key="2">
    <source>
        <dbReference type="ARBA" id="ARBA00009726"/>
    </source>
</evidence>
<dbReference type="GO" id="GO:0005886">
    <property type="term" value="C:plasma membrane"/>
    <property type="evidence" value="ECO:0007669"/>
    <property type="project" value="UniProtKB-SubCell"/>
</dbReference>
<feature type="transmembrane region" description="Helical" evidence="11">
    <location>
        <begin position="1139"/>
        <end position="1161"/>
    </location>
</feature>
<evidence type="ECO:0000256" key="5">
    <source>
        <dbReference type="ARBA" id="ARBA00022692"/>
    </source>
</evidence>
<keyword evidence="5 11" id="KW-0812">Transmembrane</keyword>
<feature type="domain" description="ABC transporter" evidence="12">
    <location>
        <begin position="628"/>
        <end position="856"/>
    </location>
</feature>
<name>A0A6A5XFS9_9PLEO</name>
<feature type="transmembrane region" description="Helical" evidence="11">
    <location>
        <begin position="76"/>
        <end position="95"/>
    </location>
</feature>
<keyword evidence="7" id="KW-0067">ATP-binding</keyword>
<dbReference type="PANTHER" id="PTHR24223:SF399">
    <property type="entry name" value="ABC TRANSPORTER ATNG"/>
    <property type="match status" value="1"/>
</dbReference>
<dbReference type="Proteomes" id="UP000799778">
    <property type="component" value="Unassembled WGS sequence"/>
</dbReference>
<dbReference type="PANTHER" id="PTHR24223">
    <property type="entry name" value="ATP-BINDING CASSETTE SUB-FAMILY C"/>
    <property type="match status" value="1"/>
</dbReference>
<dbReference type="PROSITE" id="PS50929">
    <property type="entry name" value="ABC_TM1F"/>
    <property type="match status" value="2"/>
</dbReference>
<evidence type="ECO:0000256" key="9">
    <source>
        <dbReference type="ARBA" id="ARBA00023136"/>
    </source>
</evidence>
<feature type="transmembrane region" description="Helical" evidence="11">
    <location>
        <begin position="279"/>
        <end position="300"/>
    </location>
</feature>
<feature type="transmembrane region" description="Helical" evidence="11">
    <location>
        <begin position="107"/>
        <end position="125"/>
    </location>
</feature>
<dbReference type="FunFam" id="3.40.50.300:FF:001854">
    <property type="entry name" value="ABC multidrug transporter (Eurofung)"/>
    <property type="match status" value="1"/>
</dbReference>
<evidence type="ECO:0000256" key="3">
    <source>
        <dbReference type="ARBA" id="ARBA00022448"/>
    </source>
</evidence>
<accession>A0A6A5XFS9</accession>
<dbReference type="CDD" id="cd18580">
    <property type="entry name" value="ABC_6TM_ABCC_D2"/>
    <property type="match status" value="1"/>
</dbReference>
<sequence length="1470" mass="164213">MNETVRFQCHAPSLAADAAFGPIIDGCRSDFTFTFEQYFLSVIPSVVFLLLASFRVKALWKQRIQVDGTILRSIKLISIALFATLQLAIIILWATTKLHGIRTPATVASSLGFASSLALFALSYLEHSRSPRPSYILNAYLFISLLFDIVVLRTVWIALPSFQPVRIVLTSSFALKTIILFLEAVEKRNYLRHPENLAPEETSGLYSQTFLWWMNSIIRDGYRRVLKPMDLYPVSQRMSSQVLSHQFNQEWHKVAKSGQQPSLIKIAIRVLKWELMVPIFPRLALLGFTFCQPLLVSRLLEFLQNYREDTSIGYGMIGAYAVVYFGMSISNGLFLHRSFKFLTMLRGMLVSAIYHKTTELSITALDDSAAVTLMSADVERLILGLRGLHDLWANVLQFALAIYVLESRTGWACVGPIIVILATVAIVVSLTSFATKVQMEWLQKIKRRIGITSDMLGHMKGIKMLGLTQKLHDLIQKLRGDELKRAETFWKLQAVTGALAFAPQALSPVATFAFYAVVSAKEGSTLDAPRLFSSLALLTLLTQPLFALIGDLLEFRTTFGCVDRIEKYLITETRTDHRLAVASNATASSYSSFPESGQSHAWQAGTDDIELLHEPRGFGTRNVISEVVRIEAGSFAWSKDSQPVLHDINLAVQRSQLTMLIGPVASGKSTLLKAMLGETASSKGFVYVSEKEIAYCEQTPWLTNASVRENIIGFSNFHEELYDDVIYSCDLEQDIRTFPKGHNTLIGSKGISLSTGQKHRIAIARAVYARKSFAVFDDVFSGLDVNTQKNVFTRLFGSNGLLRKWNTTVLIATHAVNLLPFSDFVVALSKDGTVAEQGNFQSLNQKNGYVHKFYQEQSKEQSDIVEDLPLNDRNTTSTGMLQPIAVSNEESLDDKSRQLGDWSVYKYYFRTVGMPATFVFVSLACGWAFLTAFPTVWLKWYADANIREPNKHNGYYLAIYAVLQVLLLLDIGFLAWFTFSVLAKRSGLRLHQVMIKSVMRAPMSFFSKTDIGSITTRFSQDIQLLDSSLPMAMMVVAGGFLGSFAQIGLIASAAYYISAAFPVLFGVYFFIQSYYLRTSRQMRFLDLEEKAPVYTQFLESLNGLTTIRAFGWQNKSIIKNHTLVDRSQKPFYLMYMIQTWLNLVLDLVTTGLAILVVGISVKMRNTVSVGFTGVSLTQIISFTYNLKLSIMFYTQMETSIGAVARIKNFESETADENLATEDSQPPPEWPARGNVEVKNLTVSYGTDSDRKALDNISLSISAGTKFAIVGRTGSGKSTFLLSLFRMIEITSGAITIDGLDVSTIQRQQIRSRLNAIGEDPYFITGSIRLNLDLYGQASDDQLRAVLEKVRLWPVIEAKGGLDSEYEADMFSHGQVQIFALARALLRPGRIVVMDEVTSAVDRETDALMQSLIRDEFKDRTLITIAHRVDTIRDYDCVVVLGEGKVVECGRPEALIATEGSVFGDMVRKGS</sequence>
<dbReference type="InterPro" id="IPR044746">
    <property type="entry name" value="ABCC_6TM_D1"/>
</dbReference>
<dbReference type="SUPFAM" id="SSF52540">
    <property type="entry name" value="P-loop containing nucleoside triphosphate hydrolases"/>
    <property type="match status" value="2"/>
</dbReference>
<comment type="similarity">
    <text evidence="2">Belongs to the ABC transporter superfamily. ABCC family. Conjugate transporter (TC 3.A.1.208) subfamily.</text>
</comment>
<organism evidence="14 15">
    <name type="scientific">Aaosphaeria arxii CBS 175.79</name>
    <dbReference type="NCBI Taxonomy" id="1450172"/>
    <lineage>
        <taxon>Eukaryota</taxon>
        <taxon>Fungi</taxon>
        <taxon>Dikarya</taxon>
        <taxon>Ascomycota</taxon>
        <taxon>Pezizomycotina</taxon>
        <taxon>Dothideomycetes</taxon>
        <taxon>Pleosporomycetidae</taxon>
        <taxon>Pleosporales</taxon>
        <taxon>Pleosporales incertae sedis</taxon>
        <taxon>Aaosphaeria</taxon>
    </lineage>
</organism>
<feature type="transmembrane region" description="Helical" evidence="11">
    <location>
        <begin position="494"/>
        <end position="518"/>
    </location>
</feature>
<dbReference type="OrthoDB" id="6500128at2759"/>